<sequence>MLSPSEYEVTYSHESPSIYEITYSRDATVKAFRGYFQFLSAMYADESIIQEPPEDGWPTISPNGWPKFDKTDKVIDLLRHLPYISGFTQIAPECDFVSWHTCCGDEDGVDFHEVSEPFEDEAKIPSHIVGLTSQSQKGLTFLLDTELGVIYWYECEDEAKVDITEVHPDPYGWFDDDLITEDQAEWRSNGGVWEISDFFEMLKANFRTLNFVPFRYDYVRAAWHGRSDECQETLEGVQKIYRDHGWPDLKRYRKNDCLAAIEAYLETRP</sequence>
<evidence type="ECO:0000313" key="1">
    <source>
        <dbReference type="EMBL" id="KAB2108659.1"/>
    </source>
</evidence>
<dbReference type="EMBL" id="PDWZ02000002">
    <property type="protein sequence ID" value="KAB2108659.1"/>
    <property type="molecule type" value="Genomic_DNA"/>
</dbReference>
<name>A0ACB6FW36_9PLEO</name>
<accession>A0ACB6FW36</accession>
<reference evidence="1 2" key="1">
    <citation type="journal article" date="2019" name="bioRxiv">
        <title>Genomics, evolutionary history and diagnostics of the Alternaria alternata species group including apple and Asian pear pathotypes.</title>
        <authorList>
            <person name="Armitage A.D."/>
            <person name="Cockerton H.M."/>
            <person name="Sreenivasaprasad S."/>
            <person name="Woodhall J.W."/>
            <person name="Lane C.R."/>
            <person name="Harrison R.J."/>
            <person name="Clarkson J.P."/>
        </authorList>
    </citation>
    <scope>NUCLEOTIDE SEQUENCE [LARGE SCALE GENOMIC DNA]</scope>
    <source>
        <strain evidence="1 2">FERA 650</strain>
    </source>
</reference>
<comment type="caution">
    <text evidence="1">The sequence shown here is derived from an EMBL/GenBank/DDBJ whole genome shotgun (WGS) entry which is preliminary data.</text>
</comment>
<proteinExistence type="predicted"/>
<gene>
    <name evidence="1" type="ORF">AG0111_0g2614</name>
</gene>
<dbReference type="Proteomes" id="UP000293547">
    <property type="component" value="Unassembled WGS sequence"/>
</dbReference>
<evidence type="ECO:0000313" key="2">
    <source>
        <dbReference type="Proteomes" id="UP000293547"/>
    </source>
</evidence>
<protein>
    <submittedName>
        <fullName evidence="1">Uncharacterized protein</fullName>
    </submittedName>
</protein>
<keyword evidence="2" id="KW-1185">Reference proteome</keyword>
<organism evidence="1 2">
    <name type="scientific">Alternaria gaisen</name>
    <dbReference type="NCBI Taxonomy" id="167740"/>
    <lineage>
        <taxon>Eukaryota</taxon>
        <taxon>Fungi</taxon>
        <taxon>Dikarya</taxon>
        <taxon>Ascomycota</taxon>
        <taxon>Pezizomycotina</taxon>
        <taxon>Dothideomycetes</taxon>
        <taxon>Pleosporomycetidae</taxon>
        <taxon>Pleosporales</taxon>
        <taxon>Pleosporineae</taxon>
        <taxon>Pleosporaceae</taxon>
        <taxon>Alternaria</taxon>
        <taxon>Alternaria sect. Alternaria</taxon>
    </lineage>
</organism>